<sequence length="130" mass="14090">MAAVDFGAWAAPNLEIKLGDRTYEVRPPSVEDAKLILALAVRGEVKLGMVKAKVPTEVEALIKTIPKDAHPALGDAFERMRRDGHPAATIDRVAYYAIFFWARGKAYADSLAAILWTPRATEAADASPKG</sequence>
<protein>
    <recommendedName>
        <fullName evidence="1">DUF7426 domain-containing protein</fullName>
    </recommendedName>
</protein>
<comment type="caution">
    <text evidence="2">The sequence shown here is derived from an EMBL/GenBank/DDBJ whole genome shotgun (WGS) entry which is preliminary data.</text>
</comment>
<name>A0ABU3GL20_9MICO</name>
<dbReference type="Proteomes" id="UP001262835">
    <property type="component" value="Unassembled WGS sequence"/>
</dbReference>
<dbReference type="Pfam" id="PF24201">
    <property type="entry name" value="DUF7426"/>
    <property type="match status" value="1"/>
</dbReference>
<dbReference type="InterPro" id="IPR055849">
    <property type="entry name" value="DUF7426"/>
</dbReference>
<evidence type="ECO:0000313" key="2">
    <source>
        <dbReference type="EMBL" id="MDT3331402.1"/>
    </source>
</evidence>
<evidence type="ECO:0000259" key="1">
    <source>
        <dbReference type="Pfam" id="PF24201"/>
    </source>
</evidence>
<feature type="domain" description="DUF7426" evidence="1">
    <location>
        <begin position="5"/>
        <end position="112"/>
    </location>
</feature>
<organism evidence="2 3">
    <name type="scientific">Microbacterium aquilitoris</name>
    <dbReference type="NCBI Taxonomy" id="3067307"/>
    <lineage>
        <taxon>Bacteria</taxon>
        <taxon>Bacillati</taxon>
        <taxon>Actinomycetota</taxon>
        <taxon>Actinomycetes</taxon>
        <taxon>Micrococcales</taxon>
        <taxon>Microbacteriaceae</taxon>
        <taxon>Microbacterium</taxon>
    </lineage>
</organism>
<accession>A0ABU3GL20</accession>
<keyword evidence="3" id="KW-1185">Reference proteome</keyword>
<dbReference type="EMBL" id="JAUZVT010000002">
    <property type="protein sequence ID" value="MDT3331402.1"/>
    <property type="molecule type" value="Genomic_DNA"/>
</dbReference>
<dbReference type="RefSeq" id="WP_311870404.1">
    <property type="nucleotide sequence ID" value="NZ_JAUZVT010000002.1"/>
</dbReference>
<proteinExistence type="predicted"/>
<gene>
    <name evidence="2" type="ORF">Q9S78_12055</name>
</gene>
<evidence type="ECO:0000313" key="3">
    <source>
        <dbReference type="Proteomes" id="UP001262835"/>
    </source>
</evidence>
<reference evidence="2 3" key="1">
    <citation type="submission" date="2023-08" db="EMBL/GenBank/DDBJ databases">
        <title>Microbacterium aquilitoris sp. nov. and Microbacterium gwkjibeachense sp. nov., isolated from beach.</title>
        <authorList>
            <person name="Lee S.D."/>
            <person name="Yang H."/>
            <person name="Kim I."/>
        </authorList>
    </citation>
    <scope>NUCLEOTIDE SEQUENCE [LARGE SCALE GENOMIC DNA]</scope>
    <source>
        <strain evidence="2 3">KSW-18</strain>
    </source>
</reference>